<evidence type="ECO:0000256" key="1">
    <source>
        <dbReference type="SAM" id="MobiDB-lite"/>
    </source>
</evidence>
<protein>
    <submittedName>
        <fullName evidence="2">Predicted protein</fullName>
    </submittedName>
</protein>
<dbReference type="OrthoDB" id="3070411at2759"/>
<dbReference type="EMBL" id="DS547168">
    <property type="protein sequence ID" value="EDQ99266.1"/>
    <property type="molecule type" value="Genomic_DNA"/>
</dbReference>
<dbReference type="GeneID" id="6085726"/>
<organism evidence="3">
    <name type="scientific">Laccaria bicolor (strain S238N-H82 / ATCC MYA-4686)</name>
    <name type="common">Bicoloured deceiver</name>
    <name type="synonym">Laccaria laccata var. bicolor</name>
    <dbReference type="NCBI Taxonomy" id="486041"/>
    <lineage>
        <taxon>Eukaryota</taxon>
        <taxon>Fungi</taxon>
        <taxon>Dikarya</taxon>
        <taxon>Basidiomycota</taxon>
        <taxon>Agaricomycotina</taxon>
        <taxon>Agaricomycetes</taxon>
        <taxon>Agaricomycetidae</taxon>
        <taxon>Agaricales</taxon>
        <taxon>Agaricineae</taxon>
        <taxon>Hydnangiaceae</taxon>
        <taxon>Laccaria</taxon>
    </lineage>
</organism>
<evidence type="ECO:0000313" key="2">
    <source>
        <dbReference type="EMBL" id="EDQ99266.1"/>
    </source>
</evidence>
<keyword evidence="3" id="KW-1185">Reference proteome</keyword>
<dbReference type="InParanoid" id="B0E1M8"/>
<dbReference type="KEGG" id="lbc:LACBIDRAFT_335191"/>
<dbReference type="AlphaFoldDB" id="B0E1M8"/>
<accession>B0E1M8</accession>
<sequence>MSPATLESPSDIQGLRDFRRALPVVELEANAAGKRHSFPITLLSDSSLAARRLSLTAGRKPLRSSPLVGPSISPLVIIDDADNEDETPSDTQLAKPEVIVLPQLPAKTVVSRPKSPDCIVRAPSRRVSIAWDTSVPNPGQERLRRPERHKLKRPRSALSDPTDAYNFPRPQDFLAPMADEKFYYCSTLPTLSSRRPHSFYIDPTAMCSDPPHFQETVPESPSGLPTDNSWYLASPYDVTPRFTRLGLANVILPVSAKAHSRGKPSVVPLHPSPSSNALKPRSTMLNKFIGTTGSTRSSLVEHPSSSTISSTAELESDGGPPTPSPMSTTDLPPPSFASKADVSSHTSNHGRRQLVGPFQSLRFSGKRISDSSHEAFEVQLKVNPDKPNALVKVEELVDQIEPQSAPKPGPETISRGGTIRKIWTSLTAGSKNRLCDLGSGKTSRTEEHEMLES</sequence>
<feature type="region of interest" description="Disordered" evidence="1">
    <location>
        <begin position="259"/>
        <end position="281"/>
    </location>
</feature>
<dbReference type="RefSeq" id="XP_001890076.1">
    <property type="nucleotide sequence ID" value="XM_001890041.1"/>
</dbReference>
<evidence type="ECO:0000313" key="3">
    <source>
        <dbReference type="Proteomes" id="UP000001194"/>
    </source>
</evidence>
<reference evidence="2" key="1">
    <citation type="journal article" date="2008" name="Nature">
        <title>The genome of Laccaria bicolor provides insights into mycorrhizal symbiosis.</title>
        <authorList>
            <person name="Martin F."/>
            <person name="Aerts A."/>
            <person name="Ahren D."/>
            <person name="Brun A."/>
            <person name="Danchin E.G.J."/>
            <person name="Duchaussoy F."/>
            <person name="Gibon J."/>
            <person name="Kohler A."/>
            <person name="Lindquist E."/>
            <person name="Pereda V."/>
            <person name="Salamov A."/>
            <person name="Shapiro H.J."/>
            <person name="Wuyts J."/>
            <person name="Blaudez D."/>
            <person name="Buee M."/>
            <person name="Brokstein P."/>
            <person name="Canbaeck B."/>
            <person name="Cohen D."/>
            <person name="Courty P.E."/>
            <person name="Coutinho P.M."/>
            <person name="Delaruelle C."/>
            <person name="Detter J.C."/>
            <person name="Deveau A."/>
            <person name="DiFazio S."/>
            <person name="Duplessis S."/>
            <person name="Fraissinet-Tachet L."/>
            <person name="Lucic E."/>
            <person name="Frey-Klett P."/>
            <person name="Fourrey C."/>
            <person name="Feussner I."/>
            <person name="Gay G."/>
            <person name="Grimwood J."/>
            <person name="Hoegger P.J."/>
            <person name="Jain P."/>
            <person name="Kilaru S."/>
            <person name="Labbe J."/>
            <person name="Lin Y.C."/>
            <person name="Legue V."/>
            <person name="Le Tacon F."/>
            <person name="Marmeisse R."/>
            <person name="Melayah D."/>
            <person name="Montanini B."/>
            <person name="Muratet M."/>
            <person name="Nehls U."/>
            <person name="Niculita-Hirzel H."/>
            <person name="Oudot-Le Secq M.P."/>
            <person name="Peter M."/>
            <person name="Quesneville H."/>
            <person name="Rajashekar B."/>
            <person name="Reich M."/>
            <person name="Rouhier N."/>
            <person name="Schmutz J."/>
            <person name="Yin T."/>
            <person name="Chalot M."/>
            <person name="Henrissat B."/>
            <person name="Kuees U."/>
            <person name="Lucas S."/>
            <person name="Van de Peer Y."/>
            <person name="Podila G.K."/>
            <person name="Polle A."/>
            <person name="Pukkila P.J."/>
            <person name="Richardson P.M."/>
            <person name="Rouze P."/>
            <person name="Sanders I.R."/>
            <person name="Stajich J.E."/>
            <person name="Tunlid A."/>
            <person name="Tuskan G."/>
            <person name="Grigoriev I.V."/>
        </authorList>
    </citation>
    <scope>NUCLEOTIDE SEQUENCE [LARGE SCALE GENOMIC DNA]</scope>
</reference>
<name>B0E1M8_LACBS</name>
<feature type="region of interest" description="Disordered" evidence="1">
    <location>
        <begin position="293"/>
        <end position="358"/>
    </location>
</feature>
<dbReference type="Proteomes" id="UP000001194">
    <property type="component" value="Unassembled WGS sequence"/>
</dbReference>
<feature type="compositionally biased region" description="Polar residues" evidence="1">
    <location>
        <begin position="293"/>
        <end position="313"/>
    </location>
</feature>
<proteinExistence type="predicted"/>
<feature type="compositionally biased region" description="Basic residues" evidence="1">
    <location>
        <begin position="145"/>
        <end position="155"/>
    </location>
</feature>
<feature type="compositionally biased region" description="Low complexity" evidence="1">
    <location>
        <begin position="264"/>
        <end position="275"/>
    </location>
</feature>
<feature type="region of interest" description="Disordered" evidence="1">
    <location>
        <begin position="132"/>
        <end position="165"/>
    </location>
</feature>
<gene>
    <name evidence="2" type="ORF">LACBIDRAFT_335191</name>
</gene>
<dbReference type="HOGENOM" id="CLU_611195_0_0_1"/>